<gene>
    <name evidence="5" type="ORF">TanjilG_11507</name>
</gene>
<dbReference type="Proteomes" id="UP000188354">
    <property type="component" value="Chromosome LG08"/>
</dbReference>
<feature type="signal peptide" evidence="4">
    <location>
        <begin position="1"/>
        <end position="29"/>
    </location>
</feature>
<evidence type="ECO:0000313" key="6">
    <source>
        <dbReference type="Proteomes" id="UP000188354"/>
    </source>
</evidence>
<dbReference type="FunFam" id="3.20.20.80:FF:000069">
    <property type="entry name" value="Beta-glucosidase 1"/>
    <property type="match status" value="2"/>
</dbReference>
<dbReference type="GO" id="GO:0005975">
    <property type="term" value="P:carbohydrate metabolic process"/>
    <property type="evidence" value="ECO:0007669"/>
    <property type="project" value="InterPro"/>
</dbReference>
<dbReference type="PANTHER" id="PTHR10353:SF29">
    <property type="entry name" value="BETA-GLUCOSIDASE 11"/>
    <property type="match status" value="1"/>
</dbReference>
<dbReference type="AlphaFoldDB" id="A0A1J7H224"/>
<name>A0A1J7H224_LUPAN</name>
<protein>
    <recommendedName>
        <fullName evidence="7">Hydroxyisourate hydrolase</fullName>
    </recommendedName>
</protein>
<evidence type="ECO:0000313" key="5">
    <source>
        <dbReference type="EMBL" id="OIW06782.1"/>
    </source>
</evidence>
<evidence type="ECO:0000256" key="2">
    <source>
        <dbReference type="ARBA" id="ARBA00022729"/>
    </source>
</evidence>
<feature type="chain" id="PRO_5012611172" description="Hydroxyisourate hydrolase" evidence="4">
    <location>
        <begin position="30"/>
        <end position="889"/>
    </location>
</feature>
<dbReference type="Gene3D" id="3.20.20.80">
    <property type="entry name" value="Glycosidases"/>
    <property type="match status" value="2"/>
</dbReference>
<dbReference type="OMA" id="RRKFWKA"/>
<keyword evidence="3" id="KW-0325">Glycoprotein</keyword>
<evidence type="ECO:0008006" key="7">
    <source>
        <dbReference type="Google" id="ProtNLM"/>
    </source>
</evidence>
<accession>A0A1J7H224</accession>
<keyword evidence="6" id="KW-1185">Reference proteome</keyword>
<sequence length="889" mass="101112">MMMEPQTSCFALMLITILVLNLYVGVLSADKYSRDDFPVDFVFGAATSAYQVEGVAKEDGRTPSIWDTFAYAGYAQGANGDVACDEYHKYKEDVRLMVETGLDAYRFSISWSRLIPNGRGPVNPKGLQYYNNLINELIINGIQPHVTLHNYDLPQALEDEYGGWLSRDIIEDFTNYADACFREFGDRVLYWTTVNEPNVFAIGGYDQGITPPQRCSPPFCVTNSTRGNSTYEPYLAVHHILLAHSSAARLYRMKYKDNQHGFIGISVYAFGCIPQTNTEKDRVASQRVRDFFLGWIVEPLVYGNYPISMRTNAGARIPTFTDRESELVKGSYDFIGVIHYININVTDNPDILNNKLRDINADMAAKLIYGQDLFSEEEYPVTPFGLQQELNNFKLLYGNPPVFIYENGQRTTRNSTLQDVSRVKYLHGYIGGVLDALSADKYIRDDFPLDFVFGSATTAYQEDVRLMVETGLDAYRFSISWSRLIPNGRGPINLKGLKYYNNLINELISNGIQPHVTLHNSDLPQALEDEYGGWISRDIVEDFTNYADACFREFGDRVLYWTTVNEPNVFALGGYGQGTIPPRRCSPPFCVTNSTRGNSTYEPYLAVHHILLAHSSAVRLYRIKYRDNQHGYVGISVYTFGRLPQTNTEKDRVANERVRDFLVGWIMEPLVHGDYPISMKTNVGARMPTFTSHESKLVKGSHDFIGVIHYNNVNVTDNSDTLKRKLRDFNADMAATIIYNQDLFSDEEYPVAPWGLQEELDTFKLLYGNPPIFIYENGQRTPTNSSLEDISRVKYLHGYIGGVLKALRNGSNIRGYFVWSFLDVLELLDGYRSSYGLYYVDHDDPELKRYPKLSAKWYSRFLRGQSTSIVGDIELEEDSSLVSVGHLFE</sequence>
<evidence type="ECO:0000256" key="3">
    <source>
        <dbReference type="ARBA" id="ARBA00023180"/>
    </source>
</evidence>
<dbReference type="SUPFAM" id="SSF51445">
    <property type="entry name" value="(Trans)glycosidases"/>
    <property type="match status" value="2"/>
</dbReference>
<dbReference type="Gramene" id="OIW06782">
    <property type="protein sequence ID" value="OIW06782"/>
    <property type="gene ID" value="TanjilG_11507"/>
</dbReference>
<comment type="similarity">
    <text evidence="1">Belongs to the glycosyl hydrolase 1 family.</text>
</comment>
<dbReference type="InterPro" id="IPR017853">
    <property type="entry name" value="GH"/>
</dbReference>
<dbReference type="PANTHER" id="PTHR10353">
    <property type="entry name" value="GLYCOSYL HYDROLASE"/>
    <property type="match status" value="1"/>
</dbReference>
<organism evidence="5 6">
    <name type="scientific">Lupinus angustifolius</name>
    <name type="common">Narrow-leaved blue lupine</name>
    <dbReference type="NCBI Taxonomy" id="3871"/>
    <lineage>
        <taxon>Eukaryota</taxon>
        <taxon>Viridiplantae</taxon>
        <taxon>Streptophyta</taxon>
        <taxon>Embryophyta</taxon>
        <taxon>Tracheophyta</taxon>
        <taxon>Spermatophyta</taxon>
        <taxon>Magnoliopsida</taxon>
        <taxon>eudicotyledons</taxon>
        <taxon>Gunneridae</taxon>
        <taxon>Pentapetalae</taxon>
        <taxon>rosids</taxon>
        <taxon>fabids</taxon>
        <taxon>Fabales</taxon>
        <taxon>Fabaceae</taxon>
        <taxon>Papilionoideae</taxon>
        <taxon>50 kb inversion clade</taxon>
        <taxon>genistoids sensu lato</taxon>
        <taxon>core genistoids</taxon>
        <taxon>Genisteae</taxon>
        <taxon>Lupinus</taxon>
    </lineage>
</organism>
<dbReference type="EMBL" id="CM007368">
    <property type="protein sequence ID" value="OIW06782.1"/>
    <property type="molecule type" value="Genomic_DNA"/>
</dbReference>
<proteinExistence type="inferred from homology"/>
<evidence type="ECO:0000256" key="1">
    <source>
        <dbReference type="ARBA" id="ARBA00010838"/>
    </source>
</evidence>
<reference evidence="5 6" key="1">
    <citation type="journal article" date="2017" name="Plant Biotechnol. J.">
        <title>A comprehensive draft genome sequence for lupin (Lupinus angustifolius), an emerging health food: insights into plant-microbe interactions and legume evolution.</title>
        <authorList>
            <person name="Hane J.K."/>
            <person name="Ming Y."/>
            <person name="Kamphuis L.G."/>
            <person name="Nelson M.N."/>
            <person name="Garg G."/>
            <person name="Atkins C.A."/>
            <person name="Bayer P.E."/>
            <person name="Bravo A."/>
            <person name="Bringans S."/>
            <person name="Cannon S."/>
            <person name="Edwards D."/>
            <person name="Foley R."/>
            <person name="Gao L.L."/>
            <person name="Harrison M.J."/>
            <person name="Huang W."/>
            <person name="Hurgobin B."/>
            <person name="Li S."/>
            <person name="Liu C.W."/>
            <person name="McGrath A."/>
            <person name="Morahan G."/>
            <person name="Murray J."/>
            <person name="Weller J."/>
            <person name="Jian J."/>
            <person name="Singh K.B."/>
        </authorList>
    </citation>
    <scope>NUCLEOTIDE SEQUENCE [LARGE SCALE GENOMIC DNA]</scope>
    <source>
        <strain evidence="6">cv. Tanjil</strain>
        <tissue evidence="5">Whole plant</tissue>
    </source>
</reference>
<keyword evidence="2 4" id="KW-0732">Signal</keyword>
<dbReference type="PRINTS" id="PR00131">
    <property type="entry name" value="GLHYDRLASE1"/>
</dbReference>
<dbReference type="InterPro" id="IPR001360">
    <property type="entry name" value="Glyco_hydro_1"/>
</dbReference>
<evidence type="ECO:0000256" key="4">
    <source>
        <dbReference type="SAM" id="SignalP"/>
    </source>
</evidence>
<dbReference type="GO" id="GO:0008422">
    <property type="term" value="F:beta-glucosidase activity"/>
    <property type="evidence" value="ECO:0007669"/>
    <property type="project" value="TreeGrafter"/>
</dbReference>
<dbReference type="STRING" id="3871.A0A1J7H224"/>
<dbReference type="Pfam" id="PF00232">
    <property type="entry name" value="Glyco_hydro_1"/>
    <property type="match status" value="2"/>
</dbReference>